<name>A0ACC1MT11_9HYPO</name>
<evidence type="ECO:0000313" key="1">
    <source>
        <dbReference type="EMBL" id="KAJ2970137.1"/>
    </source>
</evidence>
<sequence>MTQIPREIALLPAEKLLREFLLECAESFPGLNIWVTGGWVRDRLLGSPSSDLDLSLSNITGKEFGIFLEQFSARPEVTTRYSRRAAELGCPDSLFTKFHIMKKNATMSKKLETAGGRLFGLDVDMVNLRKEVYDGQSRNPDMEFGTAEEDAFRRDATVNALFFHLQTQRVVDLTGRGLEDLEAKIMRTPLDPRQTFMDDPLRILRLIRIASRLGFDIDPAASTCMKCPSIHQLLNTMITRDRIGDELFKMMKGPHPEVAFQLMYDANLYAPIFIRLNSPLVAELQNTFPLPSADNSSPWPPTWLQSPILLSKILNQQGNLAKLVQCEKNSDFPWAMAAYAPLAGLRHSNLRGAVQEAASAIRCSSKVSQILESSLTNLDSIDALVSLVAAEGNQPRRSVVGMAVRSWGETWTTQLLFTLLSQAVLIEIEEPAKGEIVEPKVESSKRDALLRKYTLFADFIFQEALVDAATQRPLLNGNEIQIIFGLEKGGKYLRTILDRLLEWQFDHADEGAGEAKAWLLSSKAELCPPA</sequence>
<evidence type="ECO:0000313" key="2">
    <source>
        <dbReference type="Proteomes" id="UP001143910"/>
    </source>
</evidence>
<gene>
    <name evidence="1" type="ORF">NQ176_g8331</name>
</gene>
<accession>A0ACC1MT11</accession>
<reference evidence="1" key="1">
    <citation type="submission" date="2022-08" db="EMBL/GenBank/DDBJ databases">
        <title>Genome Sequence of Lecanicillium fungicola.</title>
        <authorList>
            <person name="Buettner E."/>
        </authorList>
    </citation>
    <scope>NUCLEOTIDE SEQUENCE</scope>
    <source>
        <strain evidence="1">Babe33</strain>
    </source>
</reference>
<proteinExistence type="predicted"/>
<dbReference type="Proteomes" id="UP001143910">
    <property type="component" value="Unassembled WGS sequence"/>
</dbReference>
<keyword evidence="2" id="KW-1185">Reference proteome</keyword>
<dbReference type="EMBL" id="JANJQO010001594">
    <property type="protein sequence ID" value="KAJ2970137.1"/>
    <property type="molecule type" value="Genomic_DNA"/>
</dbReference>
<comment type="caution">
    <text evidence="1">The sequence shown here is derived from an EMBL/GenBank/DDBJ whole genome shotgun (WGS) entry which is preliminary data.</text>
</comment>
<organism evidence="1 2">
    <name type="scientific">Zarea fungicola</name>
    <dbReference type="NCBI Taxonomy" id="93591"/>
    <lineage>
        <taxon>Eukaryota</taxon>
        <taxon>Fungi</taxon>
        <taxon>Dikarya</taxon>
        <taxon>Ascomycota</taxon>
        <taxon>Pezizomycotina</taxon>
        <taxon>Sordariomycetes</taxon>
        <taxon>Hypocreomycetidae</taxon>
        <taxon>Hypocreales</taxon>
        <taxon>Cordycipitaceae</taxon>
        <taxon>Zarea</taxon>
    </lineage>
</organism>
<protein>
    <submittedName>
        <fullName evidence="1">Uncharacterized protein</fullName>
    </submittedName>
</protein>